<feature type="domain" description="CCHC-type" evidence="2">
    <location>
        <begin position="87"/>
        <end position="102"/>
    </location>
</feature>
<sequence length="358" mass="38691">MGNDKNRRKNSHSGGGANESSPRRNDKKGGNRAKGRNNHSDNEGTQNKGRVPQEFLECRICEGKYHWESDCRKNPAGEGKRGRDSAECRECGGNHWEDQCRSWKSRNGGSENGNHKKGNTQGDSTSSSDSDAGKCSAPTGEDITQFFPNGKFPNRPCRKCKESGHWNNACEKEGFHPVSNPNPGAKGGRRVSLQDEQGNGQVNSGYNQYQAPPGTPVRTASYTEVPPVSFGHAEQRFDSEMEMEFEHKIRIQTHPNTPPANPIPPTTIPNLPIPNPISLTPPLPIQTIPPTPTPLSTKPATALPSAHSVVPPATNPTIVLSTAGYSRAPIPSGALILICIIHLIPSIPVQTAIGKATR</sequence>
<evidence type="ECO:0000256" key="1">
    <source>
        <dbReference type="SAM" id="MobiDB-lite"/>
    </source>
</evidence>
<organism evidence="3 4">
    <name type="scientific">Botrytis porri</name>
    <dbReference type="NCBI Taxonomy" id="87229"/>
    <lineage>
        <taxon>Eukaryota</taxon>
        <taxon>Fungi</taxon>
        <taxon>Dikarya</taxon>
        <taxon>Ascomycota</taxon>
        <taxon>Pezizomycotina</taxon>
        <taxon>Leotiomycetes</taxon>
        <taxon>Helotiales</taxon>
        <taxon>Sclerotiniaceae</taxon>
        <taxon>Botrytis</taxon>
    </lineage>
</organism>
<proteinExistence type="predicted"/>
<protein>
    <recommendedName>
        <fullName evidence="2">CCHC-type domain-containing protein</fullName>
    </recommendedName>
</protein>
<gene>
    <name evidence="3" type="ORF">BPOR_0485g00010</name>
</gene>
<evidence type="ECO:0000259" key="2">
    <source>
        <dbReference type="SMART" id="SM00343"/>
    </source>
</evidence>
<dbReference type="EMBL" id="PQXO01000484">
    <property type="protein sequence ID" value="TGO84613.1"/>
    <property type="molecule type" value="Genomic_DNA"/>
</dbReference>
<feature type="region of interest" description="Disordered" evidence="1">
    <location>
        <begin position="69"/>
        <end position="147"/>
    </location>
</feature>
<feature type="region of interest" description="Disordered" evidence="1">
    <location>
        <begin position="1"/>
        <end position="50"/>
    </location>
</feature>
<feature type="compositionally biased region" description="Polar residues" evidence="1">
    <location>
        <begin position="194"/>
        <end position="210"/>
    </location>
</feature>
<dbReference type="Proteomes" id="UP000297280">
    <property type="component" value="Unassembled WGS sequence"/>
</dbReference>
<reference evidence="3 4" key="1">
    <citation type="submission" date="2017-12" db="EMBL/GenBank/DDBJ databases">
        <title>Comparative genomics of Botrytis spp.</title>
        <authorList>
            <person name="Valero-Jimenez C.A."/>
            <person name="Tapia P."/>
            <person name="Veloso J."/>
            <person name="Silva-Moreno E."/>
            <person name="Staats M."/>
            <person name="Valdes J.H."/>
            <person name="Van Kan J.A.L."/>
        </authorList>
    </citation>
    <scope>NUCLEOTIDE SEQUENCE [LARGE SCALE GENOMIC DNA]</scope>
    <source>
        <strain evidence="3 4">MUCL3349</strain>
    </source>
</reference>
<dbReference type="GO" id="GO:0003676">
    <property type="term" value="F:nucleic acid binding"/>
    <property type="evidence" value="ECO:0007669"/>
    <property type="project" value="InterPro"/>
</dbReference>
<dbReference type="SMART" id="SM00343">
    <property type="entry name" value="ZnF_C2HC"/>
    <property type="match status" value="3"/>
</dbReference>
<dbReference type="AlphaFoldDB" id="A0A4Z1KEJ5"/>
<evidence type="ECO:0000313" key="3">
    <source>
        <dbReference type="EMBL" id="TGO84613.1"/>
    </source>
</evidence>
<name>A0A4Z1KEJ5_9HELO</name>
<feature type="compositionally biased region" description="Basic and acidic residues" evidence="1">
    <location>
        <begin position="69"/>
        <end position="101"/>
    </location>
</feature>
<accession>A0A4Z1KEJ5</accession>
<evidence type="ECO:0000313" key="4">
    <source>
        <dbReference type="Proteomes" id="UP000297280"/>
    </source>
</evidence>
<feature type="domain" description="CCHC-type" evidence="2">
    <location>
        <begin position="156"/>
        <end position="172"/>
    </location>
</feature>
<dbReference type="InterPro" id="IPR001878">
    <property type="entry name" value="Znf_CCHC"/>
</dbReference>
<feature type="domain" description="CCHC-type" evidence="2">
    <location>
        <begin position="57"/>
        <end position="73"/>
    </location>
</feature>
<comment type="caution">
    <text evidence="3">The sequence shown here is derived from an EMBL/GenBank/DDBJ whole genome shotgun (WGS) entry which is preliminary data.</text>
</comment>
<dbReference type="GO" id="GO:0008270">
    <property type="term" value="F:zinc ion binding"/>
    <property type="evidence" value="ECO:0007669"/>
    <property type="project" value="InterPro"/>
</dbReference>
<keyword evidence="4" id="KW-1185">Reference proteome</keyword>
<feature type="region of interest" description="Disordered" evidence="1">
    <location>
        <begin position="174"/>
        <end position="214"/>
    </location>
</feature>
<feature type="compositionally biased region" description="Basic residues" evidence="1">
    <location>
        <begin position="1"/>
        <end position="11"/>
    </location>
</feature>